<dbReference type="EMBL" id="PDTV01000004">
    <property type="protein sequence ID" value="PIE83502.1"/>
    <property type="molecule type" value="Genomic_DNA"/>
</dbReference>
<evidence type="ECO:0000256" key="7">
    <source>
        <dbReference type="ARBA" id="ARBA00022989"/>
    </source>
</evidence>
<dbReference type="GO" id="GO:0022900">
    <property type="term" value="P:electron transport chain"/>
    <property type="evidence" value="ECO:0007669"/>
    <property type="project" value="UniProtKB-UniRule"/>
</dbReference>
<sequence>MSEASYQHILKNGLWTQNTVLAALLGLCPLLAVSNTVINGLALGLATTLVLLTSNVTVSLVRHLIRPEVRIPVFVLVIACTVTTVELLMHAFLPALYTILGIFIPLIVTNCCVIGRAEAFAFKHGIAKSAFDGLAVGLGFTLVLITLGAIREIIGQGTLLAQADLLFGEWGKPLTIQLVEDYQGFLLAILPPGAFIVLGGLIALKNLLDERAQRRLLTRTTPLIQDDMSQQAG</sequence>
<keyword evidence="2 9" id="KW-0813">Transport</keyword>
<evidence type="ECO:0000256" key="6">
    <source>
        <dbReference type="ARBA" id="ARBA00022982"/>
    </source>
</evidence>
<reference evidence="10 11" key="1">
    <citation type="submission" date="2017-10" db="EMBL/GenBank/DDBJ databases">
        <title>Novel microbial diversity and functional potential in the marine mammal oral microbiome.</title>
        <authorList>
            <person name="Dudek N.K."/>
            <person name="Sun C.L."/>
            <person name="Burstein D."/>
            <person name="Kantor R.S."/>
            <person name="Aliaga Goltsman D.S."/>
            <person name="Bik E.M."/>
            <person name="Thomas B.C."/>
            <person name="Banfield J.F."/>
            <person name="Relman D.A."/>
        </authorList>
    </citation>
    <scope>NUCLEOTIDE SEQUENCE [LARGE SCALE GENOMIC DNA]</scope>
    <source>
        <strain evidence="10">DOLJORAL78_50_517</strain>
    </source>
</reference>
<dbReference type="PANTHER" id="PTHR30586:SF0">
    <property type="entry name" value="ION-TRANSLOCATING OXIDOREDUCTASE COMPLEX SUBUNIT E"/>
    <property type="match status" value="1"/>
</dbReference>
<evidence type="ECO:0000256" key="5">
    <source>
        <dbReference type="ARBA" id="ARBA00022967"/>
    </source>
</evidence>
<feature type="transmembrane region" description="Helical" evidence="9">
    <location>
        <begin position="182"/>
        <end position="204"/>
    </location>
</feature>
<dbReference type="PIRSF" id="PIRSF006102">
    <property type="entry name" value="NQR_DE"/>
    <property type="match status" value="1"/>
</dbReference>
<dbReference type="NCBIfam" id="NF009070">
    <property type="entry name" value="PRK12405.1"/>
    <property type="match status" value="1"/>
</dbReference>
<comment type="similarity">
    <text evidence="9">Belongs to the NqrDE/RnfAE family.</text>
</comment>
<comment type="caution">
    <text evidence="10">The sequence shown here is derived from an EMBL/GenBank/DDBJ whole genome shotgun (WGS) entry which is preliminary data.</text>
</comment>
<feature type="transmembrane region" description="Helical" evidence="9">
    <location>
        <begin position="99"/>
        <end position="117"/>
    </location>
</feature>
<evidence type="ECO:0000256" key="9">
    <source>
        <dbReference type="HAMAP-Rule" id="MF_00478"/>
    </source>
</evidence>
<dbReference type="Pfam" id="PF02508">
    <property type="entry name" value="Rnf-Nqr"/>
    <property type="match status" value="1"/>
</dbReference>
<dbReference type="AlphaFoldDB" id="A0A2G6PG70"/>
<dbReference type="HAMAP" id="MF_00478">
    <property type="entry name" value="RsxE_RnfE"/>
    <property type="match status" value="1"/>
</dbReference>
<keyword evidence="6 9" id="KW-0249">Electron transport</keyword>
<evidence type="ECO:0000313" key="11">
    <source>
        <dbReference type="Proteomes" id="UP000229278"/>
    </source>
</evidence>
<evidence type="ECO:0000256" key="2">
    <source>
        <dbReference type="ARBA" id="ARBA00022448"/>
    </source>
</evidence>
<feature type="transmembrane region" description="Helical" evidence="9">
    <location>
        <begin position="38"/>
        <end position="61"/>
    </location>
</feature>
<evidence type="ECO:0000256" key="8">
    <source>
        <dbReference type="ARBA" id="ARBA00023136"/>
    </source>
</evidence>
<dbReference type="GO" id="GO:0012505">
    <property type="term" value="C:endomembrane system"/>
    <property type="evidence" value="ECO:0007669"/>
    <property type="project" value="UniProtKB-SubCell"/>
</dbReference>
<feature type="transmembrane region" description="Helical" evidence="9">
    <location>
        <begin position="73"/>
        <end position="93"/>
    </location>
</feature>
<dbReference type="EC" id="7.-.-.-" evidence="9"/>
<keyword evidence="3 9" id="KW-0997">Cell inner membrane</keyword>
<keyword evidence="7 9" id="KW-1133">Transmembrane helix</keyword>
<dbReference type="GO" id="GO:0005886">
    <property type="term" value="C:plasma membrane"/>
    <property type="evidence" value="ECO:0007669"/>
    <property type="project" value="UniProtKB-SubCell"/>
</dbReference>
<comment type="function">
    <text evidence="9">Part of a membrane-bound complex that couples electron transfer with translocation of ions across the membrane.</text>
</comment>
<dbReference type="NCBIfam" id="TIGR01948">
    <property type="entry name" value="rnfE"/>
    <property type="match status" value="1"/>
</dbReference>
<keyword evidence="9" id="KW-1003">Cell membrane</keyword>
<proteinExistence type="inferred from homology"/>
<dbReference type="Proteomes" id="UP000229278">
    <property type="component" value="Unassembled WGS sequence"/>
</dbReference>
<name>A0A2G6PG70_9GAMM</name>
<gene>
    <name evidence="9" type="primary">rnfE</name>
    <name evidence="10" type="ORF">CSA09_01180</name>
</gene>
<keyword evidence="4 9" id="KW-0812">Transmembrane</keyword>
<evidence type="ECO:0000256" key="1">
    <source>
        <dbReference type="ARBA" id="ARBA00004127"/>
    </source>
</evidence>
<dbReference type="InterPro" id="IPR010968">
    <property type="entry name" value="RnfE"/>
</dbReference>
<keyword evidence="8 9" id="KW-0472">Membrane</keyword>
<feature type="transmembrane region" description="Helical" evidence="9">
    <location>
        <begin position="129"/>
        <end position="150"/>
    </location>
</feature>
<accession>A0A2G6PG70</accession>
<dbReference type="PANTHER" id="PTHR30586">
    <property type="entry name" value="ELECTRON TRANSPORT COMPLEX PROTEIN RNFE"/>
    <property type="match status" value="1"/>
</dbReference>
<keyword evidence="5 9" id="KW-1278">Translocase</keyword>
<dbReference type="InterPro" id="IPR003667">
    <property type="entry name" value="NqrDE/RnfAE"/>
</dbReference>
<comment type="subunit">
    <text evidence="9">The complex is composed of six subunits: RnfA, RnfB, RnfC, RnfD, RnfE and RnfG.</text>
</comment>
<evidence type="ECO:0000256" key="4">
    <source>
        <dbReference type="ARBA" id="ARBA00022692"/>
    </source>
</evidence>
<comment type="subcellular location">
    <subcellularLocation>
        <location evidence="9">Cell inner membrane</location>
        <topology evidence="9">Multi-pass membrane protein</topology>
    </subcellularLocation>
    <subcellularLocation>
        <location evidence="1">Endomembrane system</location>
        <topology evidence="1">Multi-pass membrane protein</topology>
    </subcellularLocation>
</comment>
<evidence type="ECO:0000313" key="10">
    <source>
        <dbReference type="EMBL" id="PIE83502.1"/>
    </source>
</evidence>
<feature type="transmembrane region" description="Helical" evidence="9">
    <location>
        <begin position="12"/>
        <end position="32"/>
    </location>
</feature>
<organism evidence="10 11">
    <name type="scientific">Candidatus Contendibacter odensensis</name>
    <dbReference type="NCBI Taxonomy" id="1400860"/>
    <lineage>
        <taxon>Bacteria</taxon>
        <taxon>Pseudomonadati</taxon>
        <taxon>Pseudomonadota</taxon>
        <taxon>Gammaproteobacteria</taxon>
        <taxon>Candidatus Competibacteraceae</taxon>
        <taxon>Candidatus Contendibacter</taxon>
    </lineage>
</organism>
<protein>
    <recommendedName>
        <fullName evidence="9">Ion-translocating oxidoreductase complex subunit E</fullName>
        <ecNumber evidence="9">7.-.-.-</ecNumber>
    </recommendedName>
    <alternativeName>
        <fullName evidence="9">Rnf electron transport complex subunit E</fullName>
    </alternativeName>
</protein>
<evidence type="ECO:0000256" key="3">
    <source>
        <dbReference type="ARBA" id="ARBA00022519"/>
    </source>
</evidence>